<dbReference type="EMBL" id="GL440027">
    <property type="protein sequence ID" value="EFN66389.1"/>
    <property type="molecule type" value="Genomic_DNA"/>
</dbReference>
<keyword evidence="5" id="KW-1185">Reference proteome</keyword>
<dbReference type="Proteomes" id="UP000000311">
    <property type="component" value="Unassembled WGS sequence"/>
</dbReference>
<dbReference type="AlphaFoldDB" id="E2AJJ4"/>
<gene>
    <name evidence="4" type="ORF">EAG_07747</name>
</gene>
<dbReference type="Pfam" id="PF12937">
    <property type="entry name" value="F-box-like"/>
    <property type="match status" value="1"/>
</dbReference>
<feature type="region of interest" description="Disordered" evidence="2">
    <location>
        <begin position="1"/>
        <end position="24"/>
    </location>
</feature>
<name>E2AJJ4_CAMFO</name>
<dbReference type="PROSITE" id="PS50181">
    <property type="entry name" value="FBOX"/>
    <property type="match status" value="1"/>
</dbReference>
<accession>E2AJJ4</accession>
<dbReference type="PANTHER" id="PTHR13318">
    <property type="entry name" value="PARTNER OF PAIRED, ISOFORM B-RELATED"/>
    <property type="match status" value="1"/>
</dbReference>
<keyword evidence="1" id="KW-0833">Ubl conjugation pathway</keyword>
<evidence type="ECO:0000313" key="5">
    <source>
        <dbReference type="Proteomes" id="UP000000311"/>
    </source>
</evidence>
<dbReference type="SMART" id="SM00367">
    <property type="entry name" value="LRR_CC"/>
    <property type="match status" value="5"/>
</dbReference>
<dbReference type="Gene3D" id="3.80.10.10">
    <property type="entry name" value="Ribonuclease Inhibitor"/>
    <property type="match status" value="1"/>
</dbReference>
<dbReference type="InterPro" id="IPR036047">
    <property type="entry name" value="F-box-like_dom_sf"/>
</dbReference>
<evidence type="ECO:0000256" key="2">
    <source>
        <dbReference type="SAM" id="MobiDB-lite"/>
    </source>
</evidence>
<dbReference type="SUPFAM" id="SSF81383">
    <property type="entry name" value="F-box domain"/>
    <property type="match status" value="1"/>
</dbReference>
<dbReference type="InterPro" id="IPR001810">
    <property type="entry name" value="F-box_dom"/>
</dbReference>
<evidence type="ECO:0000313" key="4">
    <source>
        <dbReference type="EMBL" id="EFN66389.1"/>
    </source>
</evidence>
<organism evidence="5">
    <name type="scientific">Camponotus floridanus</name>
    <name type="common">Florida carpenter ant</name>
    <dbReference type="NCBI Taxonomy" id="104421"/>
    <lineage>
        <taxon>Eukaryota</taxon>
        <taxon>Metazoa</taxon>
        <taxon>Ecdysozoa</taxon>
        <taxon>Arthropoda</taxon>
        <taxon>Hexapoda</taxon>
        <taxon>Insecta</taxon>
        <taxon>Pterygota</taxon>
        <taxon>Neoptera</taxon>
        <taxon>Endopterygota</taxon>
        <taxon>Hymenoptera</taxon>
        <taxon>Apocrita</taxon>
        <taxon>Aculeata</taxon>
        <taxon>Formicoidea</taxon>
        <taxon>Formicidae</taxon>
        <taxon>Formicinae</taxon>
        <taxon>Camponotus</taxon>
    </lineage>
</organism>
<dbReference type="OrthoDB" id="2095648at2759"/>
<dbReference type="InterPro" id="IPR006553">
    <property type="entry name" value="Leu-rich_rpt_Cys-con_subtyp"/>
</dbReference>
<evidence type="ECO:0000259" key="3">
    <source>
        <dbReference type="PROSITE" id="PS50181"/>
    </source>
</evidence>
<dbReference type="GO" id="GO:0016301">
    <property type="term" value="F:kinase activity"/>
    <property type="evidence" value="ECO:0007669"/>
    <property type="project" value="UniProtKB-KW"/>
</dbReference>
<proteinExistence type="predicted"/>
<evidence type="ECO:0000256" key="1">
    <source>
        <dbReference type="ARBA" id="ARBA00022786"/>
    </source>
</evidence>
<keyword evidence="4" id="KW-0808">Transferase</keyword>
<dbReference type="SUPFAM" id="SSF52047">
    <property type="entry name" value="RNI-like"/>
    <property type="match status" value="1"/>
</dbReference>
<protein>
    <submittedName>
        <fullName evidence="4">S-phase kinase-associated protein 2</fullName>
    </submittedName>
</protein>
<dbReference type="STRING" id="104421.E2AJJ4"/>
<keyword evidence="4" id="KW-0418">Kinase</keyword>
<dbReference type="InParanoid" id="E2AJJ4"/>
<dbReference type="InterPro" id="IPR032675">
    <property type="entry name" value="LRR_dom_sf"/>
</dbReference>
<feature type="domain" description="F-box" evidence="3">
    <location>
        <begin position="385"/>
        <end position="431"/>
    </location>
</feature>
<dbReference type="OMA" id="RLAHMPC"/>
<sequence length="712" mass="80597">MSDQQTDSYDSRPVTSKKERPPFKLCFSRSQQTGRSNTCVSKTNGTSSSLEVVEDTSTNFVTPKFYSRELEDARNADVSDTLERIAAEEDRNPRNLYQLPLLTSHTYGWWHDKGIQPKDTRFNFHKRTSDLIAAFPPFRGRPISGRDSPRRLANLPVVSRSLLPAAVSERSSRRWFAGYKLRKRMMNSAVVEHVRLHEEASLSKAEEFSPPESKRLRLDDGCNNNLNSTVNSESQSSTGWSYSGNASLIEPEILEDMGVSMLEDGIVNCEKTSGDCIILPANLINNKKLSVNEIDGFEYEEKVYTTSSLENTERIHQESYDLDELAAFSGVENESGYSSKMEADYFGDLKANFTKENASVDKNEPTSLDHFCLFRRKRIPSIEGEDKFNKLSDEIILMILKWLPKKCLVRSMFVCKRWCQIARDEALWTRLDLSSKVLSEGTLGYILPRGVQILRLAQAEIADPIFCEGSEVLNDSYISKLQYLDLSMAVISPTGLAALLSKCKYLKKLSLENCIMNKDCCKAISQNIELEVLNLTMCKNINTGSILDLMKLNNLTTLNMAWCSLDNECMTLLCKTLPSSIIRLNIAGCRKTLTDDNVKDLSRRCPDIIELDLSDCAMLTIHTVHNLLNFSRLEHLSLSRCYSIPQSAYIRLAHMPCLLYLDVFGLMSDSVLKSLQANCREVPEINKYLYSSVARPTVGIRRTSIWGLRVRD</sequence>
<dbReference type="GO" id="GO:0031146">
    <property type="term" value="P:SCF-dependent proteasomal ubiquitin-dependent protein catabolic process"/>
    <property type="evidence" value="ECO:0007669"/>
    <property type="project" value="TreeGrafter"/>
</dbReference>
<reference evidence="4 5" key="1">
    <citation type="journal article" date="2010" name="Science">
        <title>Genomic comparison of the ants Camponotus floridanus and Harpegnathos saltator.</title>
        <authorList>
            <person name="Bonasio R."/>
            <person name="Zhang G."/>
            <person name="Ye C."/>
            <person name="Mutti N.S."/>
            <person name="Fang X."/>
            <person name="Qin N."/>
            <person name="Donahue G."/>
            <person name="Yang P."/>
            <person name="Li Q."/>
            <person name="Li C."/>
            <person name="Zhang P."/>
            <person name="Huang Z."/>
            <person name="Berger S.L."/>
            <person name="Reinberg D."/>
            <person name="Wang J."/>
            <person name="Liebig J."/>
        </authorList>
    </citation>
    <scope>NUCLEOTIDE SEQUENCE [LARGE SCALE GENOMIC DNA]</scope>
    <source>
        <strain evidence="5">C129</strain>
    </source>
</reference>
<dbReference type="SMART" id="SM00256">
    <property type="entry name" value="FBOX"/>
    <property type="match status" value="1"/>
</dbReference>
<dbReference type="GO" id="GO:0019005">
    <property type="term" value="C:SCF ubiquitin ligase complex"/>
    <property type="evidence" value="ECO:0007669"/>
    <property type="project" value="TreeGrafter"/>
</dbReference>